<dbReference type="EMBL" id="AHAM01000286">
    <property type="protein sequence ID" value="EHK53103.1"/>
    <property type="molecule type" value="Genomic_DNA"/>
</dbReference>
<dbReference type="AlphaFoldDB" id="H0I1N9"/>
<gene>
    <name evidence="4" type="ORF">MAXJ12_31884</name>
</gene>
<dbReference type="PATRIC" id="fig|1107882.3.peg.6170"/>
<dbReference type="InterPro" id="IPR008207">
    <property type="entry name" value="Sig_transdc_His_kin_Hpt_dom"/>
</dbReference>
<accession>H0I1N9</accession>
<dbReference type="Gene3D" id="1.20.120.160">
    <property type="entry name" value="HPT domain"/>
    <property type="match status" value="1"/>
</dbReference>
<sequence length="60" mass="6239">MLVAIAHSLAGAGGTLGFPEISSRAVELESLLIEGKIDDRTSAALDQLIQAVETVSDRSD</sequence>
<dbReference type="GO" id="GO:0004672">
    <property type="term" value="F:protein kinase activity"/>
    <property type="evidence" value="ECO:0007669"/>
    <property type="project" value="UniProtKB-ARBA"/>
</dbReference>
<dbReference type="SUPFAM" id="SSF47226">
    <property type="entry name" value="Histidine-containing phosphotransfer domain, HPT domain"/>
    <property type="match status" value="1"/>
</dbReference>
<dbReference type="PROSITE" id="PS50894">
    <property type="entry name" value="HPT"/>
    <property type="match status" value="1"/>
</dbReference>
<name>H0I1N9_9HYPH</name>
<reference evidence="4 5" key="1">
    <citation type="journal article" date="2012" name="J. Bacteriol.">
        <title>Draft Genome Sequence of Mesorhizobium alhagi CCNWXJ12-2T, a Novel Salt-Resistant Species Isolated from the Desert of Northwestern China.</title>
        <authorList>
            <person name="Zhou M."/>
            <person name="Chen W."/>
            <person name="Chen H."/>
            <person name="Wei G."/>
        </authorList>
    </citation>
    <scope>NUCLEOTIDE SEQUENCE [LARGE SCALE GENOMIC DNA]</scope>
    <source>
        <strain evidence="4 5">CCNWXJ12-2</strain>
    </source>
</reference>
<dbReference type="Pfam" id="PF01627">
    <property type="entry name" value="Hpt"/>
    <property type="match status" value="1"/>
</dbReference>
<organism evidence="4 5">
    <name type="scientific">Mesorhizobium alhagi CCNWXJ12-2</name>
    <dbReference type="NCBI Taxonomy" id="1107882"/>
    <lineage>
        <taxon>Bacteria</taxon>
        <taxon>Pseudomonadati</taxon>
        <taxon>Pseudomonadota</taxon>
        <taxon>Alphaproteobacteria</taxon>
        <taxon>Hyphomicrobiales</taxon>
        <taxon>Phyllobacteriaceae</taxon>
        <taxon>Allomesorhizobium</taxon>
    </lineage>
</organism>
<evidence type="ECO:0000313" key="4">
    <source>
        <dbReference type="EMBL" id="EHK53103.1"/>
    </source>
</evidence>
<feature type="modified residue" description="Phosphohistidine" evidence="2">
    <location>
        <position position="7"/>
    </location>
</feature>
<dbReference type="InterPro" id="IPR036641">
    <property type="entry name" value="HPT_dom_sf"/>
</dbReference>
<keyword evidence="5" id="KW-1185">Reference proteome</keyword>
<protein>
    <recommendedName>
        <fullName evidence="3">HPt domain-containing protein</fullName>
    </recommendedName>
</protein>
<dbReference type="Proteomes" id="UP000003250">
    <property type="component" value="Unassembled WGS sequence"/>
</dbReference>
<evidence type="ECO:0000259" key="3">
    <source>
        <dbReference type="PROSITE" id="PS50894"/>
    </source>
</evidence>
<evidence type="ECO:0000313" key="5">
    <source>
        <dbReference type="Proteomes" id="UP000003250"/>
    </source>
</evidence>
<proteinExistence type="predicted"/>
<evidence type="ECO:0000256" key="1">
    <source>
        <dbReference type="ARBA" id="ARBA00023012"/>
    </source>
</evidence>
<keyword evidence="1" id="KW-0902">Two-component regulatory system</keyword>
<evidence type="ECO:0000256" key="2">
    <source>
        <dbReference type="PROSITE-ProRule" id="PRU00110"/>
    </source>
</evidence>
<feature type="domain" description="HPt" evidence="3">
    <location>
        <begin position="1"/>
        <end position="60"/>
    </location>
</feature>
<keyword evidence="2" id="KW-0597">Phosphoprotein</keyword>
<dbReference type="GO" id="GO:0000160">
    <property type="term" value="P:phosphorelay signal transduction system"/>
    <property type="evidence" value="ECO:0007669"/>
    <property type="project" value="UniProtKB-KW"/>
</dbReference>